<keyword evidence="20" id="KW-0333">Golgi apparatus</keyword>
<sequence length="476" mass="54367">MVPTTDAPGPQSDLSEVGCQPRVWGAGSHGREVRIDKYGSFHLQDYELGKVEPGRGFRSPCRYIECIWSCTFSWCYHTNQLPKMTTYTDKGKKPERGRFLHFHSITFWVGNAKQAASYYCNKMGFEEMAYRGLETGSREVVSHVIRQDKIIFVLSSALNPGNEEMGAHLVKHGDGVKDVAFEVEDCDFIVQKARERGAVIVKEPWIEEDEHGRVKFAVIQTYGDTTHTLIEKLNYRGLFLPGFEAPLFKDLLLPTLPSAKLNFIDHVVGNQPDLEMVPVAEWYQRSLLFHRFWSVDDKQLHTEFSALRSIVVANYEETIKMPINEPAVGKKKSQIQEYVDYYGGPGVQHIALNTSDIIAAITNLKQRGMEFMSVPATYYQQLRQRLKTAKIEVKESIDKLEELKILVDFDEKGYLLQIFTKPVQDRPTLFLEVIQRYNHQGFGAGNFKSLFEAIEADQDARGNLTLLTSNMENNFI</sequence>
<keyword evidence="11" id="KW-0597">Phosphoprotein</keyword>
<dbReference type="PROSITE" id="PS51819">
    <property type="entry name" value="VOC"/>
    <property type="match status" value="2"/>
</dbReference>
<dbReference type="GO" id="GO:0005789">
    <property type="term" value="C:endoplasmic reticulum membrane"/>
    <property type="evidence" value="ECO:0007669"/>
    <property type="project" value="UniProtKB-SubCell"/>
</dbReference>
<dbReference type="Pfam" id="PF00903">
    <property type="entry name" value="Glyoxalase"/>
    <property type="match status" value="2"/>
</dbReference>
<dbReference type="Proteomes" id="UP000050525">
    <property type="component" value="Unassembled WGS sequence"/>
</dbReference>
<keyword evidence="22" id="KW-0585">Phenylalanine catabolism</keyword>
<dbReference type="Gene3D" id="3.10.180.10">
    <property type="entry name" value="2,3-Dihydroxybiphenyl 1,2-Dioxygenase, domain 1"/>
    <property type="match status" value="2"/>
</dbReference>
<proteinExistence type="inferred from homology"/>
<comment type="function">
    <text evidence="24">Catalyzes the conversion of 4-hydroxyphenylpyruvic acid to homogentisic acid, one of the steps in tyrosine catabolism.</text>
</comment>
<dbReference type="CDD" id="cd07250">
    <property type="entry name" value="HPPD_C_like"/>
    <property type="match status" value="1"/>
</dbReference>
<keyword evidence="26" id="KW-0175">Coiled coil</keyword>
<comment type="pathway">
    <text evidence="5">Amino-acid degradation; L-phenylalanine degradation; acetoacetate and fumarate from L-phenylalanine: step 3/6.</text>
</comment>
<comment type="cofactor">
    <cofactor evidence="1">
        <name>Fe cation</name>
        <dbReference type="ChEBI" id="CHEBI:24875"/>
    </cofactor>
</comment>
<evidence type="ECO:0000256" key="3">
    <source>
        <dbReference type="ARBA" id="ARBA00004406"/>
    </source>
</evidence>
<dbReference type="InterPro" id="IPR029068">
    <property type="entry name" value="Glyas_Bleomycin-R_OHBP_Dase"/>
</dbReference>
<dbReference type="InterPro" id="IPR037523">
    <property type="entry name" value="VOC_core"/>
</dbReference>
<dbReference type="FunFam" id="3.10.180.10:FF:000022">
    <property type="entry name" value="4-hydroxyphenylpyruvate dioxygenase"/>
    <property type="match status" value="1"/>
</dbReference>
<evidence type="ECO:0000256" key="21">
    <source>
        <dbReference type="ARBA" id="ARBA00023136"/>
    </source>
</evidence>
<dbReference type="InterPro" id="IPR005956">
    <property type="entry name" value="4OHPhenylPyrv_dOase"/>
</dbReference>
<dbReference type="EC" id="1.13.11.27" evidence="8"/>
<evidence type="ECO:0000259" key="27">
    <source>
        <dbReference type="PROSITE" id="PS51819"/>
    </source>
</evidence>
<feature type="domain" description="VOC" evidence="27">
    <location>
        <begin position="263"/>
        <end position="421"/>
    </location>
</feature>
<evidence type="ECO:0000256" key="19">
    <source>
        <dbReference type="ARBA" id="ARBA00023004"/>
    </source>
</evidence>
<evidence type="ECO:0000256" key="15">
    <source>
        <dbReference type="ARBA" id="ARBA00022878"/>
    </source>
</evidence>
<dbReference type="FunFam" id="3.10.180.10:FF:000008">
    <property type="entry name" value="4-hydroxyphenylpyruvate dioxygenase"/>
    <property type="match status" value="1"/>
</dbReference>
<evidence type="ECO:0000256" key="10">
    <source>
        <dbReference type="ARBA" id="ARBA00022490"/>
    </source>
</evidence>
<dbReference type="GO" id="GO:0046872">
    <property type="term" value="F:metal ion binding"/>
    <property type="evidence" value="ECO:0007669"/>
    <property type="project" value="UniProtKB-KW"/>
</dbReference>
<dbReference type="PANTHER" id="PTHR11959:SF12">
    <property type="entry name" value="4-HYDROXYPHENYLPYRUVATE DIOXYGENASE"/>
    <property type="match status" value="1"/>
</dbReference>
<dbReference type="InterPro" id="IPR041736">
    <property type="entry name" value="4OHPhenylPyrv_dOase_N"/>
</dbReference>
<keyword evidence="18" id="KW-0560">Oxidoreductase</keyword>
<dbReference type="CDD" id="cd08342">
    <property type="entry name" value="HPPD_N_like"/>
    <property type="match status" value="1"/>
</dbReference>
<protein>
    <recommendedName>
        <fullName evidence="9">4-hydroxyphenylpyruvate dioxygenase</fullName>
        <ecNumber evidence="8">1.13.11.27</ecNumber>
    </recommendedName>
    <alternativeName>
        <fullName evidence="23">4-hydroxyphenylpyruvic acid oxidase</fullName>
    </alternativeName>
</protein>
<comment type="similarity">
    <text evidence="6">Belongs to the 4HPPD family.</text>
</comment>
<comment type="caution">
    <text evidence="28">The sequence shown here is derived from an EMBL/GenBank/DDBJ whole genome shotgun (WGS) entry which is preliminary data.</text>
</comment>
<dbReference type="NCBIfam" id="TIGR01263">
    <property type="entry name" value="4HPPD"/>
    <property type="match status" value="1"/>
</dbReference>
<dbReference type="PANTHER" id="PTHR11959">
    <property type="entry name" value="4-HYDROXYPHENYLPYRUVATE DIOXYGENASE"/>
    <property type="match status" value="1"/>
</dbReference>
<dbReference type="SUPFAM" id="SSF54593">
    <property type="entry name" value="Glyoxalase/Bleomycin resistance protein/Dihydroxybiphenyl dioxygenase"/>
    <property type="match status" value="1"/>
</dbReference>
<dbReference type="eggNOG" id="KOG0638">
    <property type="taxonomic scope" value="Eukaryota"/>
</dbReference>
<accession>A0A151NS91</accession>
<evidence type="ECO:0000256" key="6">
    <source>
        <dbReference type="ARBA" id="ARBA00005877"/>
    </source>
</evidence>
<evidence type="ECO:0000256" key="4">
    <source>
        <dbReference type="ARBA" id="ARBA00004496"/>
    </source>
</evidence>
<evidence type="ECO:0000256" key="9">
    <source>
        <dbReference type="ARBA" id="ARBA00018452"/>
    </source>
</evidence>
<evidence type="ECO:0000256" key="7">
    <source>
        <dbReference type="ARBA" id="ARBA00011738"/>
    </source>
</evidence>
<keyword evidence="29" id="KW-1185">Reference proteome</keyword>
<evidence type="ECO:0000256" key="11">
    <source>
        <dbReference type="ARBA" id="ARBA00022553"/>
    </source>
</evidence>
<evidence type="ECO:0000313" key="28">
    <source>
        <dbReference type="EMBL" id="KYO39732.1"/>
    </source>
</evidence>
<comment type="subunit">
    <text evidence="7">Homodimer.</text>
</comment>
<dbReference type="GO" id="GO:0006572">
    <property type="term" value="P:L-tyrosine catabolic process"/>
    <property type="evidence" value="ECO:0007669"/>
    <property type="project" value="UniProtKB-KW"/>
</dbReference>
<name>A0A151NS91_ALLMI</name>
<evidence type="ECO:0000256" key="24">
    <source>
        <dbReference type="ARBA" id="ARBA00033727"/>
    </source>
</evidence>
<keyword evidence="21" id="KW-0472">Membrane</keyword>
<dbReference type="InterPro" id="IPR041735">
    <property type="entry name" value="4OHPhenylPyrv_dOase_C"/>
</dbReference>
<evidence type="ECO:0000256" key="23">
    <source>
        <dbReference type="ARBA" id="ARBA00029786"/>
    </source>
</evidence>
<comment type="catalytic activity">
    <reaction evidence="25">
        <text>3-(4-hydroxyphenyl)pyruvate + O2 = homogentisate + CO2</text>
        <dbReference type="Rhea" id="RHEA:16189"/>
        <dbReference type="ChEBI" id="CHEBI:15379"/>
        <dbReference type="ChEBI" id="CHEBI:16169"/>
        <dbReference type="ChEBI" id="CHEBI:16526"/>
        <dbReference type="ChEBI" id="CHEBI:36242"/>
        <dbReference type="EC" id="1.13.11.27"/>
    </reaction>
    <physiologicalReaction direction="left-to-right" evidence="25">
        <dbReference type="Rhea" id="RHEA:16190"/>
    </physiologicalReaction>
</comment>
<reference evidence="28 29" key="1">
    <citation type="journal article" date="2012" name="Genome Biol.">
        <title>Sequencing three crocodilian genomes to illuminate the evolution of archosaurs and amniotes.</title>
        <authorList>
            <person name="St John J.A."/>
            <person name="Braun E.L."/>
            <person name="Isberg S.R."/>
            <person name="Miles L.G."/>
            <person name="Chong A.Y."/>
            <person name="Gongora J."/>
            <person name="Dalzell P."/>
            <person name="Moran C."/>
            <person name="Bed'hom B."/>
            <person name="Abzhanov A."/>
            <person name="Burgess S.C."/>
            <person name="Cooksey A.M."/>
            <person name="Castoe T.A."/>
            <person name="Crawford N.G."/>
            <person name="Densmore L.D."/>
            <person name="Drew J.C."/>
            <person name="Edwards S.V."/>
            <person name="Faircloth B.C."/>
            <person name="Fujita M.K."/>
            <person name="Greenwold M.J."/>
            <person name="Hoffmann F.G."/>
            <person name="Howard J.M."/>
            <person name="Iguchi T."/>
            <person name="Janes D.E."/>
            <person name="Khan S.Y."/>
            <person name="Kohno S."/>
            <person name="de Koning A.J."/>
            <person name="Lance S.L."/>
            <person name="McCarthy F.M."/>
            <person name="McCormack J.E."/>
            <person name="Merchant M.E."/>
            <person name="Peterson D.G."/>
            <person name="Pollock D.D."/>
            <person name="Pourmand N."/>
            <person name="Raney B.J."/>
            <person name="Roessler K.A."/>
            <person name="Sanford J.R."/>
            <person name="Sawyer R.H."/>
            <person name="Schmidt C.J."/>
            <person name="Triplett E.W."/>
            <person name="Tuberville T.D."/>
            <person name="Venegas-Anaya M."/>
            <person name="Howard J.T."/>
            <person name="Jarvis E.D."/>
            <person name="Guillette L.J.Jr."/>
            <person name="Glenn T.C."/>
            <person name="Green R.E."/>
            <person name="Ray D.A."/>
        </authorList>
    </citation>
    <scope>NUCLEOTIDE SEQUENCE [LARGE SCALE GENOMIC DNA]</scope>
    <source>
        <strain evidence="28">KSC_2009_1</strain>
    </source>
</reference>
<dbReference type="GO" id="GO:0042803">
    <property type="term" value="F:protein homodimerization activity"/>
    <property type="evidence" value="ECO:0007669"/>
    <property type="project" value="UniProtKB-ARBA"/>
</dbReference>
<dbReference type="GO" id="GO:0000139">
    <property type="term" value="C:Golgi membrane"/>
    <property type="evidence" value="ECO:0007669"/>
    <property type="project" value="UniProtKB-SubCell"/>
</dbReference>
<keyword evidence="13" id="KW-0677">Repeat</keyword>
<organism evidence="28 29">
    <name type="scientific">Alligator mississippiensis</name>
    <name type="common">American alligator</name>
    <dbReference type="NCBI Taxonomy" id="8496"/>
    <lineage>
        <taxon>Eukaryota</taxon>
        <taxon>Metazoa</taxon>
        <taxon>Chordata</taxon>
        <taxon>Craniata</taxon>
        <taxon>Vertebrata</taxon>
        <taxon>Euteleostomi</taxon>
        <taxon>Archelosauria</taxon>
        <taxon>Archosauria</taxon>
        <taxon>Crocodylia</taxon>
        <taxon>Alligatoridae</taxon>
        <taxon>Alligatorinae</taxon>
        <taxon>Alligator</taxon>
    </lineage>
</organism>
<dbReference type="AlphaFoldDB" id="A0A151NS91"/>
<keyword evidence="10" id="KW-0963">Cytoplasm</keyword>
<dbReference type="GO" id="GO:0006559">
    <property type="term" value="P:L-phenylalanine catabolic process"/>
    <property type="evidence" value="ECO:0007669"/>
    <property type="project" value="UniProtKB-KW"/>
</dbReference>
<evidence type="ECO:0000256" key="16">
    <source>
        <dbReference type="ARBA" id="ARBA00022964"/>
    </source>
</evidence>
<evidence type="ECO:0000256" key="12">
    <source>
        <dbReference type="ARBA" id="ARBA00022723"/>
    </source>
</evidence>
<evidence type="ECO:0000256" key="14">
    <source>
        <dbReference type="ARBA" id="ARBA00022824"/>
    </source>
</evidence>
<evidence type="ECO:0000313" key="29">
    <source>
        <dbReference type="Proteomes" id="UP000050525"/>
    </source>
</evidence>
<keyword evidence="17" id="KW-0007">Acetylation</keyword>
<dbReference type="STRING" id="8496.A0A151NS91"/>
<feature type="coiled-coil region" evidence="26">
    <location>
        <begin position="379"/>
        <end position="406"/>
    </location>
</feature>
<keyword evidence="16 28" id="KW-0223">Dioxygenase</keyword>
<evidence type="ECO:0000256" key="8">
    <source>
        <dbReference type="ARBA" id="ARBA00013222"/>
    </source>
</evidence>
<dbReference type="EMBL" id="AKHW03002185">
    <property type="protein sequence ID" value="KYO39732.1"/>
    <property type="molecule type" value="Genomic_DNA"/>
</dbReference>
<feature type="domain" description="VOC" evidence="27">
    <location>
        <begin position="101"/>
        <end position="232"/>
    </location>
</feature>
<evidence type="ECO:0000256" key="18">
    <source>
        <dbReference type="ARBA" id="ARBA00023002"/>
    </source>
</evidence>
<keyword evidence="19" id="KW-0408">Iron</keyword>
<evidence type="ECO:0000256" key="13">
    <source>
        <dbReference type="ARBA" id="ARBA00022737"/>
    </source>
</evidence>
<evidence type="ECO:0000256" key="26">
    <source>
        <dbReference type="SAM" id="Coils"/>
    </source>
</evidence>
<evidence type="ECO:0000256" key="22">
    <source>
        <dbReference type="ARBA" id="ARBA00023232"/>
    </source>
</evidence>
<gene>
    <name evidence="28" type="primary">HPD</name>
    <name evidence="28" type="ORF">Y1Q_0018761</name>
</gene>
<evidence type="ECO:0000256" key="2">
    <source>
        <dbReference type="ARBA" id="ARBA00004395"/>
    </source>
</evidence>
<keyword evidence="14" id="KW-0256">Endoplasmic reticulum</keyword>
<evidence type="ECO:0000256" key="17">
    <source>
        <dbReference type="ARBA" id="ARBA00022990"/>
    </source>
</evidence>
<keyword evidence="15" id="KW-0828">Tyrosine catabolism</keyword>
<evidence type="ECO:0000256" key="25">
    <source>
        <dbReference type="ARBA" id="ARBA00048047"/>
    </source>
</evidence>
<comment type="subcellular location">
    <subcellularLocation>
        <location evidence="4">Cytoplasm</location>
    </subcellularLocation>
    <subcellularLocation>
        <location evidence="3">Endoplasmic reticulum membrane</location>
        <topology evidence="3">Peripheral membrane protein</topology>
    </subcellularLocation>
    <subcellularLocation>
        <location evidence="2">Golgi apparatus membrane</location>
        <topology evidence="2">Peripheral membrane protein</topology>
    </subcellularLocation>
</comment>
<keyword evidence="12" id="KW-0479">Metal-binding</keyword>
<dbReference type="InterPro" id="IPR004360">
    <property type="entry name" value="Glyas_Fos-R_dOase_dom"/>
</dbReference>
<evidence type="ECO:0000256" key="5">
    <source>
        <dbReference type="ARBA" id="ARBA00005162"/>
    </source>
</evidence>
<evidence type="ECO:0000256" key="20">
    <source>
        <dbReference type="ARBA" id="ARBA00023034"/>
    </source>
</evidence>
<dbReference type="GO" id="GO:0003868">
    <property type="term" value="F:4-hydroxyphenylpyruvate dioxygenase activity"/>
    <property type="evidence" value="ECO:0007669"/>
    <property type="project" value="UniProtKB-EC"/>
</dbReference>
<evidence type="ECO:0000256" key="1">
    <source>
        <dbReference type="ARBA" id="ARBA00001962"/>
    </source>
</evidence>